<dbReference type="Proteomes" id="UP001165960">
    <property type="component" value="Unassembled WGS sequence"/>
</dbReference>
<organism evidence="1 2">
    <name type="scientific">Entomophthora muscae</name>
    <dbReference type="NCBI Taxonomy" id="34485"/>
    <lineage>
        <taxon>Eukaryota</taxon>
        <taxon>Fungi</taxon>
        <taxon>Fungi incertae sedis</taxon>
        <taxon>Zoopagomycota</taxon>
        <taxon>Entomophthoromycotina</taxon>
        <taxon>Entomophthoromycetes</taxon>
        <taxon>Entomophthorales</taxon>
        <taxon>Entomophthoraceae</taxon>
        <taxon>Entomophthora</taxon>
    </lineage>
</organism>
<name>A0ACC2RKH9_9FUNG</name>
<reference evidence="1" key="1">
    <citation type="submission" date="2022-04" db="EMBL/GenBank/DDBJ databases">
        <title>Genome of the entomopathogenic fungus Entomophthora muscae.</title>
        <authorList>
            <person name="Elya C."/>
            <person name="Lovett B.R."/>
            <person name="Lee E."/>
            <person name="Macias A.M."/>
            <person name="Hajek A.E."/>
            <person name="De Bivort B.L."/>
            <person name="Kasson M.T."/>
            <person name="De Fine Licht H.H."/>
            <person name="Stajich J.E."/>
        </authorList>
    </citation>
    <scope>NUCLEOTIDE SEQUENCE</scope>
    <source>
        <strain evidence="1">Berkeley</strain>
    </source>
</reference>
<keyword evidence="1" id="KW-0808">Transferase</keyword>
<evidence type="ECO:0000313" key="1">
    <source>
        <dbReference type="EMBL" id="KAJ9050555.1"/>
    </source>
</evidence>
<gene>
    <name evidence="1" type="primary">ERG6_2</name>
    <name evidence="1" type="ORF">DSO57_1013568</name>
</gene>
<proteinExistence type="predicted"/>
<keyword evidence="2" id="KW-1185">Reference proteome</keyword>
<protein>
    <submittedName>
        <fullName evidence="1">Delta(24)-sterol C-methyltransferase</fullName>
        <ecNumber evidence="1">2.1.1.41</ecNumber>
    </submittedName>
</protein>
<dbReference type="EMBL" id="QTSX02007150">
    <property type="protein sequence ID" value="KAJ9050555.1"/>
    <property type="molecule type" value="Genomic_DNA"/>
</dbReference>
<keyword evidence="1" id="KW-0489">Methyltransferase</keyword>
<evidence type="ECO:0000313" key="2">
    <source>
        <dbReference type="Proteomes" id="UP001165960"/>
    </source>
</evidence>
<dbReference type="EC" id="2.1.1.41" evidence="1"/>
<comment type="caution">
    <text evidence="1">The sequence shown here is derived from an EMBL/GenBank/DDBJ whole genome shotgun (WGS) entry which is preliminary data.</text>
</comment>
<accession>A0ACC2RKH9</accession>
<sequence length="151" mass="17605">MSAKHQVDIEHAQKLHGDVDPKLSFVNKVVSKDKQLAEEQYESYKAFWDERRTGEEEECKLAGRQENYTTLVNAYYNLSTDLYEYGWGTSFHFARMYKDEPLAQSIARHQHFLALQLQLKPGMKVLDVGCGVGGPAREMIRFFRGSYYWIQ</sequence>